<protein>
    <recommendedName>
        <fullName evidence="3">DUF1302 domain-containing protein</fullName>
    </recommendedName>
</protein>
<sequence length="402" mass="44682">MLVFAAGLVWGPAAAQTPEIHGFLRAHAAARLGGMDCAPVTACDLPFNEQRLQLKLEGNGLEGSLEFAAKLDLLHDAALNDSNPDVRELYADYHAEHYTLRAGRQVVTWSVGDLLFINDTFPKDWVAFFSGLPLEYLKLGSDALKLNLFSEAADVEVVLARFREDQLPDDRQFVMENPFPPSLPRSIDEPGDPEISLRISRYLGSWDGALYLSRTHYHAPALALGGGVVRGDFPRLNTYGASLSGPLWSGVLSLETGYYDSRDDPDGTDSSIENSQIRFLVGYSRQVAEDTTLGVQGYGEWMHDYDAYERTLPAGFPQRDRLRAVATLRFTQLFLHQTLKFNVFAFWGLSEDDGYIIPSAHYAFSDALWGELGANLFVGDRNGQFGSLGDNDNLYLTLRYAF</sequence>
<dbReference type="EMBL" id="QFXD01000122">
    <property type="protein sequence ID" value="RDH91369.1"/>
    <property type="molecule type" value="Genomic_DNA"/>
</dbReference>
<dbReference type="Proteomes" id="UP000255508">
    <property type="component" value="Unassembled WGS sequence"/>
</dbReference>
<reference evidence="1 2" key="1">
    <citation type="journal article" date="2018" name="ISME J.">
        <title>Endosymbiont genomes yield clues of tubeworm success.</title>
        <authorList>
            <person name="Li Y."/>
            <person name="Liles M.R."/>
            <person name="Halanych K.M."/>
        </authorList>
    </citation>
    <scope>NUCLEOTIDE SEQUENCE [LARGE SCALE GENOMIC DNA]</scope>
    <source>
        <strain evidence="1">A1422</strain>
    </source>
</reference>
<organism evidence="1 2">
    <name type="scientific">endosymbiont of Lamellibrachia luymesi</name>
    <dbReference type="NCBI Taxonomy" id="2200907"/>
    <lineage>
        <taxon>Bacteria</taxon>
        <taxon>Pseudomonadati</taxon>
        <taxon>Pseudomonadota</taxon>
        <taxon>Gammaproteobacteria</taxon>
        <taxon>sulfur-oxidizing symbionts</taxon>
    </lineage>
</organism>
<comment type="caution">
    <text evidence="1">The sequence shown here is derived from an EMBL/GenBank/DDBJ whole genome shotgun (WGS) entry which is preliminary data.</text>
</comment>
<proteinExistence type="predicted"/>
<gene>
    <name evidence="1" type="ORF">DIZ79_06365</name>
</gene>
<evidence type="ECO:0008006" key="3">
    <source>
        <dbReference type="Google" id="ProtNLM"/>
    </source>
</evidence>
<evidence type="ECO:0000313" key="2">
    <source>
        <dbReference type="Proteomes" id="UP000255508"/>
    </source>
</evidence>
<evidence type="ECO:0000313" key="1">
    <source>
        <dbReference type="EMBL" id="RDH91369.1"/>
    </source>
</evidence>
<name>A0A370E0B3_9GAMM</name>
<dbReference type="AlphaFoldDB" id="A0A370E0B3"/>
<accession>A0A370E0B3</accession>